<feature type="region of interest" description="Disordered" evidence="2">
    <location>
        <begin position="9"/>
        <end position="37"/>
    </location>
</feature>
<keyword evidence="1" id="KW-0808">Transferase</keyword>
<dbReference type="PANTHER" id="PTHR23086">
    <property type="entry name" value="PHOSPHATIDYLINOSITOL-4-PHOSPHATE 5-KINASE"/>
    <property type="match status" value="1"/>
</dbReference>
<gene>
    <name evidence="4" type="ORF">NAES01612_LOCUS4475</name>
</gene>
<dbReference type="Pfam" id="PF01504">
    <property type="entry name" value="PIP5K"/>
    <property type="match status" value="1"/>
</dbReference>
<name>A0A7S4K7I1_9EUKA</name>
<dbReference type="PROSITE" id="PS51455">
    <property type="entry name" value="PIPK"/>
    <property type="match status" value="1"/>
</dbReference>
<sequence>MSSLLLGVVRRKRSNRGKGGEGDAGDGNKRRQGMRIVGEKVLTPFHRLTEGGILGCPPQHHSSSEQTTSPDLLSSPLPPSSLPSTTTLPPPCDWEEEEEIYLFGLIDTLTEFNLKKESEFLFRELKMKIKRKEKREEFSCVPPHQYALRFIEFMERIILPFDE</sequence>
<keyword evidence="1" id="KW-0067">ATP-binding</keyword>
<feature type="region of interest" description="Disordered" evidence="2">
    <location>
        <begin position="52"/>
        <end position="90"/>
    </location>
</feature>
<dbReference type="PANTHER" id="PTHR23086:SF8">
    <property type="entry name" value="PHOSPHATIDYLINOSITOL 5-PHOSPHATE 4-KINASE, ISOFORM A"/>
    <property type="match status" value="1"/>
</dbReference>
<organism evidence="4">
    <name type="scientific">Paramoeba aestuarina</name>
    <dbReference type="NCBI Taxonomy" id="180227"/>
    <lineage>
        <taxon>Eukaryota</taxon>
        <taxon>Amoebozoa</taxon>
        <taxon>Discosea</taxon>
        <taxon>Flabellinia</taxon>
        <taxon>Dactylopodida</taxon>
        <taxon>Paramoebidae</taxon>
        <taxon>Paramoeba</taxon>
    </lineage>
</organism>
<keyword evidence="1" id="KW-0418">Kinase</keyword>
<dbReference type="SUPFAM" id="SSF56104">
    <property type="entry name" value="SAICAR synthase-like"/>
    <property type="match status" value="1"/>
</dbReference>
<dbReference type="GO" id="GO:0005886">
    <property type="term" value="C:plasma membrane"/>
    <property type="evidence" value="ECO:0007669"/>
    <property type="project" value="TreeGrafter"/>
</dbReference>
<feature type="compositionally biased region" description="Basic and acidic residues" evidence="2">
    <location>
        <begin position="18"/>
        <end position="29"/>
    </location>
</feature>
<reference evidence="4" key="1">
    <citation type="submission" date="2021-01" db="EMBL/GenBank/DDBJ databases">
        <authorList>
            <person name="Corre E."/>
            <person name="Pelletier E."/>
            <person name="Niang G."/>
            <person name="Scheremetjew M."/>
            <person name="Finn R."/>
            <person name="Kale V."/>
            <person name="Holt S."/>
            <person name="Cochrane G."/>
            <person name="Meng A."/>
            <person name="Brown T."/>
            <person name="Cohen L."/>
        </authorList>
    </citation>
    <scope>NUCLEOTIDE SEQUENCE</scope>
    <source>
        <strain evidence="4">SoJaBio B1-5/56/2</strain>
    </source>
</reference>
<protein>
    <recommendedName>
        <fullName evidence="3">PIPK domain-containing protein</fullName>
    </recommendedName>
</protein>
<proteinExistence type="predicted"/>
<dbReference type="InterPro" id="IPR023610">
    <property type="entry name" value="PInositol-4/5-P-5/4-kinase"/>
</dbReference>
<dbReference type="AlphaFoldDB" id="A0A7S4K7I1"/>
<feature type="domain" description="PIPK" evidence="3">
    <location>
        <begin position="1"/>
        <end position="158"/>
    </location>
</feature>
<evidence type="ECO:0000256" key="1">
    <source>
        <dbReference type="PROSITE-ProRule" id="PRU00781"/>
    </source>
</evidence>
<dbReference type="InterPro" id="IPR002498">
    <property type="entry name" value="PInositol-4-P-4/5-kinase_core"/>
</dbReference>
<dbReference type="InterPro" id="IPR027483">
    <property type="entry name" value="PInositol-4-P-4/5-kinase_C_sf"/>
</dbReference>
<dbReference type="GO" id="GO:0005524">
    <property type="term" value="F:ATP binding"/>
    <property type="evidence" value="ECO:0007669"/>
    <property type="project" value="UniProtKB-UniRule"/>
</dbReference>
<dbReference type="Gene3D" id="3.30.810.10">
    <property type="entry name" value="2-Layer Sandwich"/>
    <property type="match status" value="1"/>
</dbReference>
<dbReference type="GO" id="GO:0046854">
    <property type="term" value="P:phosphatidylinositol phosphate biosynthetic process"/>
    <property type="evidence" value="ECO:0007669"/>
    <property type="project" value="TreeGrafter"/>
</dbReference>
<accession>A0A7S4K7I1</accession>
<evidence type="ECO:0000259" key="3">
    <source>
        <dbReference type="PROSITE" id="PS51455"/>
    </source>
</evidence>
<evidence type="ECO:0000256" key="2">
    <source>
        <dbReference type="SAM" id="MobiDB-lite"/>
    </source>
</evidence>
<dbReference type="EMBL" id="HBKR01006815">
    <property type="protein sequence ID" value="CAE2286276.1"/>
    <property type="molecule type" value="Transcribed_RNA"/>
</dbReference>
<evidence type="ECO:0000313" key="4">
    <source>
        <dbReference type="EMBL" id="CAE2286276.1"/>
    </source>
</evidence>
<keyword evidence="1" id="KW-0547">Nucleotide-binding</keyword>
<dbReference type="GO" id="GO:0016308">
    <property type="term" value="F:1-phosphatidylinositol-4-phosphate 5-kinase activity"/>
    <property type="evidence" value="ECO:0007669"/>
    <property type="project" value="TreeGrafter"/>
</dbReference>